<name>A0A8H5T9Z7_FUSHE</name>
<dbReference type="PANTHER" id="PTHR24148:SF73">
    <property type="entry name" value="HET DOMAIN PROTEIN (AFU_ORTHOLOGUE AFUA_8G01020)"/>
    <property type="match status" value="1"/>
</dbReference>
<dbReference type="InterPro" id="IPR010730">
    <property type="entry name" value="HET"/>
</dbReference>
<comment type="caution">
    <text evidence="2">The sequence shown here is derived from an EMBL/GenBank/DDBJ whole genome shotgun (WGS) entry which is preliminary data.</text>
</comment>
<protein>
    <submittedName>
        <fullName evidence="2">Heterokaryon incompatibility protein</fullName>
    </submittedName>
</protein>
<accession>A0A8H5T9Z7</accession>
<keyword evidence="3" id="KW-1185">Reference proteome</keyword>
<evidence type="ECO:0000313" key="2">
    <source>
        <dbReference type="EMBL" id="KAF5668379.1"/>
    </source>
</evidence>
<dbReference type="AlphaFoldDB" id="A0A8H5T9Z7"/>
<dbReference type="Pfam" id="PF06985">
    <property type="entry name" value="HET"/>
    <property type="match status" value="1"/>
</dbReference>
<evidence type="ECO:0000313" key="3">
    <source>
        <dbReference type="Proteomes" id="UP000567885"/>
    </source>
</evidence>
<feature type="domain" description="Heterokaryon incompatibility" evidence="1">
    <location>
        <begin position="45"/>
        <end position="144"/>
    </location>
</feature>
<dbReference type="Proteomes" id="UP000567885">
    <property type="component" value="Unassembled WGS sequence"/>
</dbReference>
<organism evidence="2 3">
    <name type="scientific">Fusarium heterosporum</name>
    <dbReference type="NCBI Taxonomy" id="42747"/>
    <lineage>
        <taxon>Eukaryota</taxon>
        <taxon>Fungi</taxon>
        <taxon>Dikarya</taxon>
        <taxon>Ascomycota</taxon>
        <taxon>Pezizomycotina</taxon>
        <taxon>Sordariomycetes</taxon>
        <taxon>Hypocreomycetidae</taxon>
        <taxon>Hypocreales</taxon>
        <taxon>Nectriaceae</taxon>
        <taxon>Fusarium</taxon>
        <taxon>Fusarium heterosporum species complex</taxon>
    </lineage>
</organism>
<sequence>MVRYPYTPLPTGSIRLLRLSPVSASSSQIVCGALEVYDLESSPSFIALSYEWGPPEANHPNFHLKGGTVPLRSNAVAALTTLRDHHKVTRIWIDMVCIDQENIPERAAQVKLMDAIYLRAAEVLIWLGQEDDLTELACDSAIKMARYAGLPPSRRSRNFSQGKIMRGLEVAAREQNELFTTHAEKENGPERTTARYEEPGLLTPDERVAAFARDGRAVNQETAFMATFASQTNRDEASEIAVQLNALDLTWTSSFVERQLRQNILRKPGEIPPASATMKWDPSIFGNQVQTIIDQLNLAGSIDLVWHSLTSLFSRSWFFRVWMLQEVVLAKQPTIIVGTLALSWDALMFTDTLVWKMGLFSSRNNRASHMAIQMDIQRDSYWGKGGERDEDGGVTLDQLLTILRASDCSEARDKVFGILGMVDGRHKQAISVDYSIPLPEVYGSVTRYEIASSRTLDALRFVAPNMSPDLPSWVSDYRLRTVGSEMFYLARTNHMDAAGGKMVAADLIDSETARRNPLALRLRGRYVGKIEHLGAKMQLTDPYKKDLSRQKRPALNMRSHIREHQMAQMVLDQWRGLCAVRSTNPYPAYRPGTSGSFPPSNQSLISAFWRTACADMFLGGGGFTSAHEWEAVQCILHHQVDDLPEAKLPHMSVDEYLEYMLLGLGGQSRADWYGVETFWKYGGSMSAHKRFFVLGGGFIGTGPTFVEEGDEIWVLEGGVMPFILRAARSSREAVKDMAESDKKSVRELVGPAYVHGIMKGEAWGQGGDAVEEVVLV</sequence>
<evidence type="ECO:0000259" key="1">
    <source>
        <dbReference type="Pfam" id="PF06985"/>
    </source>
</evidence>
<dbReference type="EMBL" id="JAAGWQ010000094">
    <property type="protein sequence ID" value="KAF5668379.1"/>
    <property type="molecule type" value="Genomic_DNA"/>
</dbReference>
<dbReference type="OrthoDB" id="3553147at2759"/>
<dbReference type="PANTHER" id="PTHR24148">
    <property type="entry name" value="ANKYRIN REPEAT DOMAIN-CONTAINING PROTEIN 39 HOMOLOG-RELATED"/>
    <property type="match status" value="1"/>
</dbReference>
<reference evidence="2 3" key="1">
    <citation type="submission" date="2020-05" db="EMBL/GenBank/DDBJ databases">
        <title>Identification and distribution of gene clusters putatively required for synthesis of sphingolipid metabolism inhibitors in phylogenetically diverse species of the filamentous fungus Fusarium.</title>
        <authorList>
            <person name="Kim H.-S."/>
            <person name="Busman M."/>
            <person name="Brown D.W."/>
            <person name="Divon H."/>
            <person name="Uhlig S."/>
            <person name="Proctor R.H."/>
        </authorList>
    </citation>
    <scope>NUCLEOTIDE SEQUENCE [LARGE SCALE GENOMIC DNA]</scope>
    <source>
        <strain evidence="2 3">NRRL 20693</strain>
    </source>
</reference>
<proteinExistence type="predicted"/>
<dbReference type="InterPro" id="IPR052895">
    <property type="entry name" value="HetReg/Transcr_Mod"/>
</dbReference>
<gene>
    <name evidence="2" type="ORF">FHETE_5315</name>
</gene>